<sequence>MSRMVAIGLTAILAASAAASAWAGDYKLGALTIRQPWSRPAQAGMNGVGFFTLVNAGKTPVTLQRVESPAAGKVEIHQSAMANGVMTMRRQDAGVVVPAGGQVAFAPGGYHLMLLSLKAPQGVGQKVPVTLVFDNGRKAQVDLTVQLAPPPGAPASSMGEHKH</sequence>
<feature type="signal peptide" evidence="1">
    <location>
        <begin position="1"/>
        <end position="23"/>
    </location>
</feature>
<feature type="chain" id="PRO_5045228580" evidence="1">
    <location>
        <begin position="24"/>
        <end position="163"/>
    </location>
</feature>
<evidence type="ECO:0000256" key="1">
    <source>
        <dbReference type="SAM" id="SignalP"/>
    </source>
</evidence>
<gene>
    <name evidence="2" type="ORF">MZV50_24670</name>
</gene>
<keyword evidence="1" id="KW-0732">Signal</keyword>
<dbReference type="InterPro" id="IPR007410">
    <property type="entry name" value="LpqE-like"/>
</dbReference>
<protein>
    <submittedName>
        <fullName evidence="2">Copper chaperone PCu(A)C</fullName>
    </submittedName>
</protein>
<dbReference type="PANTHER" id="PTHR36302:SF1">
    <property type="entry name" value="COPPER CHAPERONE PCU(A)C"/>
    <property type="match status" value="1"/>
</dbReference>
<name>A0ABY4ZSB0_9CAUL</name>
<dbReference type="EMBL" id="CP096040">
    <property type="protein sequence ID" value="USQ95693.1"/>
    <property type="molecule type" value="Genomic_DNA"/>
</dbReference>
<dbReference type="Gene3D" id="2.60.40.1890">
    <property type="entry name" value="PCu(A)C copper chaperone"/>
    <property type="match status" value="1"/>
</dbReference>
<proteinExistence type="predicted"/>
<organism evidence="2 3">
    <name type="scientific">Caulobacter segnis</name>
    <dbReference type="NCBI Taxonomy" id="88688"/>
    <lineage>
        <taxon>Bacteria</taxon>
        <taxon>Pseudomonadati</taxon>
        <taxon>Pseudomonadota</taxon>
        <taxon>Alphaproteobacteria</taxon>
        <taxon>Caulobacterales</taxon>
        <taxon>Caulobacteraceae</taxon>
        <taxon>Caulobacter</taxon>
    </lineage>
</organism>
<dbReference type="Pfam" id="PF04314">
    <property type="entry name" value="PCuAC"/>
    <property type="match status" value="1"/>
</dbReference>
<evidence type="ECO:0000313" key="3">
    <source>
        <dbReference type="Proteomes" id="UP001057520"/>
    </source>
</evidence>
<dbReference type="InterPro" id="IPR036182">
    <property type="entry name" value="PCuAC_sf"/>
</dbReference>
<dbReference type="InterPro" id="IPR058248">
    <property type="entry name" value="Lxx211020-like"/>
</dbReference>
<dbReference type="Proteomes" id="UP001057520">
    <property type="component" value="Chromosome"/>
</dbReference>
<accession>A0ABY4ZSB0</accession>
<evidence type="ECO:0000313" key="2">
    <source>
        <dbReference type="EMBL" id="USQ95693.1"/>
    </source>
</evidence>
<reference evidence="2 3" key="1">
    <citation type="submission" date="2022-04" db="EMBL/GenBank/DDBJ databases">
        <title>Genome sequence of soybean root-associated Caulobacter segnis RL271.</title>
        <authorList>
            <person name="Longley R."/>
            <person name="Bonito G."/>
            <person name="Trigodet F."/>
            <person name="Crosson S."/>
            <person name="Fiebig A."/>
        </authorList>
    </citation>
    <scope>NUCLEOTIDE SEQUENCE [LARGE SCALE GENOMIC DNA]</scope>
    <source>
        <strain evidence="2 3">RL271</strain>
    </source>
</reference>
<keyword evidence="3" id="KW-1185">Reference proteome</keyword>
<dbReference type="PANTHER" id="PTHR36302">
    <property type="entry name" value="BLR7088 PROTEIN"/>
    <property type="match status" value="1"/>
</dbReference>
<dbReference type="SUPFAM" id="SSF110087">
    <property type="entry name" value="DR1885-like metal-binding protein"/>
    <property type="match status" value="1"/>
</dbReference>